<keyword evidence="1" id="KW-1133">Transmembrane helix</keyword>
<dbReference type="AlphaFoldDB" id="A0A0L1JLN0"/>
<name>A0A0L1JLN0_9RHOB</name>
<protein>
    <submittedName>
        <fullName evidence="2">Uncharacterized protein</fullName>
    </submittedName>
</protein>
<accession>A0A0L1JLN0</accession>
<keyword evidence="3" id="KW-1185">Reference proteome</keyword>
<gene>
    <name evidence="2" type="ORF">ATO11_16725</name>
</gene>
<dbReference type="EMBL" id="AQQZ01000008">
    <property type="protein sequence ID" value="KNG92656.1"/>
    <property type="molecule type" value="Genomic_DNA"/>
</dbReference>
<proteinExistence type="predicted"/>
<evidence type="ECO:0000256" key="1">
    <source>
        <dbReference type="SAM" id="Phobius"/>
    </source>
</evidence>
<keyword evidence="1" id="KW-0812">Transmembrane</keyword>
<dbReference type="RefSeq" id="WP_242601446.1">
    <property type="nucleotide sequence ID" value="NZ_AQQZ01000008.1"/>
</dbReference>
<keyword evidence="1" id="KW-0472">Membrane</keyword>
<sequence length="164" mass="17365">MAISGELLAEVAASTPRRMLGVGVLASLGVVLLWTAFNTPPATLSLLLLLLVGGVAALFGAVRMWRATEGRLALTTDGLFDPDGKCLAGWEDMDRVDRGMLAFKPSNGFMLTLKSPGARAWRPGLFWQLGRRIGVGGVTAAAQAKAMADLISIRLAERADADTR</sequence>
<feature type="transmembrane region" description="Helical" evidence="1">
    <location>
        <begin position="43"/>
        <end position="62"/>
    </location>
</feature>
<organism evidence="2 3">
    <name type="scientific">Pseudaestuariivita atlantica</name>
    <dbReference type="NCBI Taxonomy" id="1317121"/>
    <lineage>
        <taxon>Bacteria</taxon>
        <taxon>Pseudomonadati</taxon>
        <taxon>Pseudomonadota</taxon>
        <taxon>Alphaproteobacteria</taxon>
        <taxon>Rhodobacterales</taxon>
        <taxon>Paracoccaceae</taxon>
        <taxon>Pseudaestuariivita</taxon>
    </lineage>
</organism>
<dbReference type="Proteomes" id="UP000036938">
    <property type="component" value="Unassembled WGS sequence"/>
</dbReference>
<reference evidence="2 3" key="1">
    <citation type="journal article" date="2015" name="Int. J. Syst. Evol. Microbiol.">
        <title>Aestuariivita atlantica sp. nov., isolated from deep sea sediment of the Atlantic Ocean.</title>
        <authorList>
            <person name="Li G."/>
            <person name="Lai Q."/>
            <person name="Du Y."/>
            <person name="Liu X."/>
            <person name="Sun F."/>
            <person name="Shao Z."/>
        </authorList>
    </citation>
    <scope>NUCLEOTIDE SEQUENCE [LARGE SCALE GENOMIC DNA]</scope>
    <source>
        <strain evidence="2 3">22II-S11-z3</strain>
    </source>
</reference>
<feature type="transmembrane region" description="Helical" evidence="1">
    <location>
        <begin position="20"/>
        <end position="37"/>
    </location>
</feature>
<evidence type="ECO:0000313" key="2">
    <source>
        <dbReference type="EMBL" id="KNG92656.1"/>
    </source>
</evidence>
<comment type="caution">
    <text evidence="2">The sequence shown here is derived from an EMBL/GenBank/DDBJ whole genome shotgun (WGS) entry which is preliminary data.</text>
</comment>
<evidence type="ECO:0000313" key="3">
    <source>
        <dbReference type="Proteomes" id="UP000036938"/>
    </source>
</evidence>
<dbReference type="STRING" id="1317121.ATO11_16725"/>